<keyword evidence="2" id="KW-1185">Reference proteome</keyword>
<proteinExistence type="predicted"/>
<name>A0AAN0SA99_9VIBR</name>
<organism evidence="1 2">
    <name type="scientific">Vibrio coralliilyticus</name>
    <dbReference type="NCBI Taxonomy" id="190893"/>
    <lineage>
        <taxon>Bacteria</taxon>
        <taxon>Pseudomonadati</taxon>
        <taxon>Pseudomonadota</taxon>
        <taxon>Gammaproteobacteria</taxon>
        <taxon>Vibrionales</taxon>
        <taxon>Vibrionaceae</taxon>
        <taxon>Vibrio</taxon>
    </lineage>
</organism>
<reference evidence="1 2" key="1">
    <citation type="submission" date="2014-10" db="EMBL/GenBank/DDBJ databases">
        <title>The Complete Genome Sequence for the Shellfish Pathogen Vibrio coralliilyticus RE98 Isolated from a Shellfish Hatchery.</title>
        <authorList>
            <person name="Richards G.P."/>
            <person name="Bono J.L."/>
            <person name="Watson M.A."/>
            <person name="Needleman D.S."/>
        </authorList>
    </citation>
    <scope>NUCLEOTIDE SEQUENCE [LARGE SCALE GENOMIC DNA]</scope>
    <source>
        <strain evidence="1 2">RE98</strain>
    </source>
</reference>
<dbReference type="EMBL" id="CP009617">
    <property type="protein sequence ID" value="AIW18589.1"/>
    <property type="molecule type" value="Genomic_DNA"/>
</dbReference>
<dbReference type="RefSeq" id="WP_043007689.1">
    <property type="nucleotide sequence ID" value="NZ_CP009617.1"/>
</dbReference>
<gene>
    <name evidence="1" type="ORF">IX92_05810</name>
</gene>
<dbReference type="KEGG" id="vcy:IX92_05810"/>
<protein>
    <submittedName>
        <fullName evidence="1">Uncharacterized protein</fullName>
    </submittedName>
</protein>
<sequence>MEVKVWTNGKPNYETGAGLGVRIARVDRDSNFSQSQPNIRLLIDDELVEIELTPSFWRKCHEIRHREIGKWIVYHGLHKAPKGHPNKLLLERTMPNQYKLCQRK</sequence>
<evidence type="ECO:0000313" key="2">
    <source>
        <dbReference type="Proteomes" id="UP000030081"/>
    </source>
</evidence>
<dbReference type="AlphaFoldDB" id="A0AAN0SA99"/>
<accession>A0AAN0SA99</accession>
<dbReference type="Proteomes" id="UP000030081">
    <property type="component" value="Chromosome 1"/>
</dbReference>
<evidence type="ECO:0000313" key="1">
    <source>
        <dbReference type="EMBL" id="AIW18589.1"/>
    </source>
</evidence>